<reference evidence="6" key="1">
    <citation type="submission" date="2022-12" db="EMBL/GenBank/DDBJ databases">
        <title>Reference genome sequencing for broad-spectrum identification of bacterial and archaeal isolates by mass spectrometry.</title>
        <authorList>
            <person name="Sekiguchi Y."/>
            <person name="Tourlousse D.M."/>
        </authorList>
    </citation>
    <scope>NUCLEOTIDE SEQUENCE</scope>
    <source>
        <strain evidence="6">ASRB1</strain>
    </source>
</reference>
<dbReference type="Gene3D" id="3.40.1080.20">
    <property type="entry name" value="Acetyl-CoA hydrolase/transferase C-terminal domain"/>
    <property type="match status" value="1"/>
</dbReference>
<feature type="binding site" evidence="3">
    <location>
        <begin position="262"/>
        <end position="266"/>
    </location>
    <ligand>
        <name>CoA</name>
        <dbReference type="ChEBI" id="CHEBI:57287"/>
    </ligand>
</feature>
<dbReference type="Gene3D" id="3.40.1080.10">
    <property type="entry name" value="Glutaconate Coenzyme A-transferase"/>
    <property type="match status" value="1"/>
</dbReference>
<accession>A0A9W6LA87</accession>
<dbReference type="Proteomes" id="UP001144372">
    <property type="component" value="Unassembled WGS sequence"/>
</dbReference>
<proteinExistence type="inferred from homology"/>
<feature type="binding site" evidence="3">
    <location>
        <position position="382"/>
    </location>
    <ligand>
        <name>CoA</name>
        <dbReference type="ChEBI" id="CHEBI:57287"/>
    </ligand>
</feature>
<dbReference type="GO" id="GO:0006083">
    <property type="term" value="P:acetate metabolic process"/>
    <property type="evidence" value="ECO:0007669"/>
    <property type="project" value="InterPro"/>
</dbReference>
<dbReference type="InterPro" id="IPR026888">
    <property type="entry name" value="AcetylCoA_hyd_C"/>
</dbReference>
<organism evidence="6 7">
    <name type="scientific">Desulforhabdus amnigena</name>
    <dbReference type="NCBI Taxonomy" id="40218"/>
    <lineage>
        <taxon>Bacteria</taxon>
        <taxon>Pseudomonadati</taxon>
        <taxon>Thermodesulfobacteriota</taxon>
        <taxon>Syntrophobacteria</taxon>
        <taxon>Syntrophobacterales</taxon>
        <taxon>Syntrophobacteraceae</taxon>
        <taxon>Desulforhabdus</taxon>
    </lineage>
</organism>
<dbReference type="GO" id="GO:0008775">
    <property type="term" value="F:acetate CoA-transferase activity"/>
    <property type="evidence" value="ECO:0007669"/>
    <property type="project" value="InterPro"/>
</dbReference>
<evidence type="ECO:0000313" key="6">
    <source>
        <dbReference type="EMBL" id="GLI35656.1"/>
    </source>
</evidence>
<evidence type="ECO:0000313" key="7">
    <source>
        <dbReference type="Proteomes" id="UP001144372"/>
    </source>
</evidence>
<dbReference type="NCBIfam" id="TIGR03458">
    <property type="entry name" value="YgfH_subfam"/>
    <property type="match status" value="1"/>
</dbReference>
<dbReference type="SUPFAM" id="SSF100950">
    <property type="entry name" value="NagB/RpiA/CoA transferase-like"/>
    <property type="match status" value="2"/>
</dbReference>
<dbReference type="InterPro" id="IPR038460">
    <property type="entry name" value="AcetylCoA_hyd_C_sf"/>
</dbReference>
<dbReference type="AlphaFoldDB" id="A0A9W6LA87"/>
<dbReference type="Gene3D" id="3.30.750.70">
    <property type="entry name" value="4-hydroxybutyrate coenzyme like domains"/>
    <property type="match status" value="1"/>
</dbReference>
<evidence type="ECO:0000259" key="5">
    <source>
        <dbReference type="Pfam" id="PF13336"/>
    </source>
</evidence>
<feature type="domain" description="Acetyl-CoA hydrolase/transferase N-terminal" evidence="4">
    <location>
        <begin position="10"/>
        <end position="215"/>
    </location>
</feature>
<dbReference type="InterPro" id="IPR037171">
    <property type="entry name" value="NagB/RpiA_transferase-like"/>
</dbReference>
<dbReference type="PANTHER" id="PTHR43609:SF1">
    <property type="entry name" value="ACETYL-COA HYDROLASE"/>
    <property type="match status" value="1"/>
</dbReference>
<comment type="similarity">
    <text evidence="1">Belongs to the acetyl-CoA hydrolase/transferase family.</text>
</comment>
<gene>
    <name evidence="6" type="ORF">DAMNIGENAA_30890</name>
</gene>
<dbReference type="InterPro" id="IPR003702">
    <property type="entry name" value="ActCoA_hydro_N"/>
</dbReference>
<dbReference type="RefSeq" id="WP_281795658.1">
    <property type="nucleotide sequence ID" value="NZ_BSDR01000001.1"/>
</dbReference>
<dbReference type="PANTHER" id="PTHR43609">
    <property type="entry name" value="ACETYL-COA HYDROLASE"/>
    <property type="match status" value="1"/>
</dbReference>
<evidence type="ECO:0000259" key="4">
    <source>
        <dbReference type="Pfam" id="PF02550"/>
    </source>
</evidence>
<dbReference type="Pfam" id="PF13336">
    <property type="entry name" value="AcetylCoA_hyd_C"/>
    <property type="match status" value="1"/>
</dbReference>
<sequence>MSIVSAFPRLSPEEAVAEIFNGATVAFSGFTNAGAAKAVPRAIAAKAHQLHDRGEPFKIRVLTGASSGESIDEPLAEAEAISYRAPYQSGPTLRKQINRQEVEYVDMHLSHLPQTVLAGFQGKLDFAVVEATEITPDGRVYLTSSIGASPSYLQCADRVIIEVNRYHSKRLREMSDIMILPPPPHRNPIPLREPMTKVGYPYAVVDTRKVIGVIENDEPDHVPTFAAADARSEKIAEHVLRFLLEEMSKGRIPKEFLPLQAGVGNVANGVMAALGRSPEIPPFKMYTEVFQDSLVDLMEQGKLLGASTTSLTVTPEVLKRIYDNMDFFVSRIVLRPMELSNNPGAVRRLGVISMNTALEVDIYGNVNSSHVFGMDIMNGIGGSGEFTRNSYLSIFMCPSIAKGGKISAVVPMCPHIDNNEHSVQIIATDQGLADLRGLGPMQRAQAIIENCAHPAYRDYLYRYIERGRVGHIRHDLRTAFELHRNLLKHGAMLPDLDLSQVS</sequence>
<dbReference type="GO" id="GO:0006084">
    <property type="term" value="P:acetyl-CoA metabolic process"/>
    <property type="evidence" value="ECO:0007669"/>
    <property type="project" value="InterPro"/>
</dbReference>
<dbReference type="EMBL" id="BSDR01000001">
    <property type="protein sequence ID" value="GLI35656.1"/>
    <property type="molecule type" value="Genomic_DNA"/>
</dbReference>
<feature type="binding site" evidence="3">
    <location>
        <position position="402"/>
    </location>
    <ligand>
        <name>CoA</name>
        <dbReference type="ChEBI" id="CHEBI:57287"/>
    </ligand>
</feature>
<evidence type="ECO:0000256" key="3">
    <source>
        <dbReference type="PIRSR" id="PIRSR617821-2"/>
    </source>
</evidence>
<dbReference type="InterPro" id="IPR046433">
    <property type="entry name" value="ActCoA_hydro"/>
</dbReference>
<feature type="binding site" evidence="3">
    <location>
        <position position="378"/>
    </location>
    <ligand>
        <name>CoA</name>
        <dbReference type="ChEBI" id="CHEBI:57287"/>
    </ligand>
</feature>
<evidence type="ECO:0000256" key="1">
    <source>
        <dbReference type="ARBA" id="ARBA00009632"/>
    </source>
</evidence>
<keyword evidence="6" id="KW-0378">Hydrolase</keyword>
<evidence type="ECO:0000256" key="2">
    <source>
        <dbReference type="PIRSR" id="PIRSR617821-1"/>
    </source>
</evidence>
<feature type="active site" description="5-glutamyl coenzyme A thioester intermediate" evidence="2">
    <location>
        <position position="288"/>
    </location>
</feature>
<feature type="domain" description="Acetyl-CoA hydrolase/transferase C-terminal" evidence="5">
    <location>
        <begin position="319"/>
        <end position="463"/>
    </location>
</feature>
<name>A0A9W6LA87_9BACT</name>
<keyword evidence="7" id="KW-1185">Reference proteome</keyword>
<dbReference type="GO" id="GO:0003986">
    <property type="term" value="F:acetyl-CoA hydrolase activity"/>
    <property type="evidence" value="ECO:0007669"/>
    <property type="project" value="TreeGrafter"/>
</dbReference>
<dbReference type="Pfam" id="PF02550">
    <property type="entry name" value="AcetylCoA_hydro"/>
    <property type="match status" value="1"/>
</dbReference>
<dbReference type="FunFam" id="3.40.1080.20:FF:000001">
    <property type="entry name" value="Acetyl-CoA hydrolase Ach1"/>
    <property type="match status" value="1"/>
</dbReference>
<dbReference type="InterPro" id="IPR017821">
    <property type="entry name" value="Succinate_CoA_transferase"/>
</dbReference>
<comment type="caution">
    <text evidence="6">The sequence shown here is derived from an EMBL/GenBank/DDBJ whole genome shotgun (WGS) entry which is preliminary data.</text>
</comment>
<protein>
    <submittedName>
        <fullName evidence="6">Acetyl-CoA hydrolase</fullName>
    </submittedName>
</protein>